<accession>A0A511J4V7</accession>
<feature type="compositionally biased region" description="Basic and acidic residues" evidence="1">
    <location>
        <begin position="19"/>
        <end position="48"/>
    </location>
</feature>
<name>A0A511J4V7_9ENTE</name>
<dbReference type="RefSeq" id="WP_010751941.1">
    <property type="nucleotide sequence ID" value="NZ_BJWF01000044.1"/>
</dbReference>
<proteinExistence type="predicted"/>
<evidence type="ECO:0008006" key="4">
    <source>
        <dbReference type="Google" id="ProtNLM"/>
    </source>
</evidence>
<evidence type="ECO:0000313" key="3">
    <source>
        <dbReference type="Proteomes" id="UP000321830"/>
    </source>
</evidence>
<evidence type="ECO:0000256" key="1">
    <source>
        <dbReference type="SAM" id="MobiDB-lite"/>
    </source>
</evidence>
<protein>
    <recommendedName>
        <fullName evidence="4">Gram-positive cocci surface proteins LPxTG domain-containing protein</fullName>
    </recommendedName>
</protein>
<dbReference type="AlphaFoldDB" id="A0A511J4V7"/>
<evidence type="ECO:0000313" key="2">
    <source>
        <dbReference type="EMBL" id="GEL93035.1"/>
    </source>
</evidence>
<organism evidence="2 3">
    <name type="scientific">Enterococcus villorum</name>
    <dbReference type="NCBI Taxonomy" id="112904"/>
    <lineage>
        <taxon>Bacteria</taxon>
        <taxon>Bacillati</taxon>
        <taxon>Bacillota</taxon>
        <taxon>Bacilli</taxon>
        <taxon>Lactobacillales</taxon>
        <taxon>Enterococcaceae</taxon>
        <taxon>Enterococcus</taxon>
    </lineage>
</organism>
<comment type="caution">
    <text evidence="2">The sequence shown here is derived from an EMBL/GenBank/DDBJ whole genome shotgun (WGS) entry which is preliminary data.</text>
</comment>
<reference evidence="2 3" key="1">
    <citation type="submission" date="2019-07" db="EMBL/GenBank/DDBJ databases">
        <title>Whole genome shotgun sequence of Enterococcus villorum NBRC 100699.</title>
        <authorList>
            <person name="Hosoyama A."/>
            <person name="Uohara A."/>
            <person name="Ohji S."/>
            <person name="Ichikawa N."/>
        </authorList>
    </citation>
    <scope>NUCLEOTIDE SEQUENCE [LARGE SCALE GENOMIC DNA]</scope>
    <source>
        <strain evidence="2 3">NBRC 100699</strain>
    </source>
</reference>
<dbReference type="EMBL" id="BJWF01000044">
    <property type="protein sequence ID" value="GEL93035.1"/>
    <property type="molecule type" value="Genomic_DNA"/>
</dbReference>
<feature type="region of interest" description="Disordered" evidence="1">
    <location>
        <begin position="1"/>
        <end position="55"/>
    </location>
</feature>
<gene>
    <name evidence="2" type="ORF">EVI01_23720</name>
</gene>
<dbReference type="Proteomes" id="UP000321830">
    <property type="component" value="Unassembled WGS sequence"/>
</dbReference>
<sequence>MADVPVVVKEPQVTPTEANKAKLLDKGDGDSQTKANFGEEEKVKEAESTKVLPKTHENNQSTIKSVLGTIVIGIAGIGLVRKSIEEN</sequence>